<dbReference type="GO" id="GO:0022857">
    <property type="term" value="F:transmembrane transporter activity"/>
    <property type="evidence" value="ECO:0007669"/>
    <property type="project" value="InterPro"/>
</dbReference>
<dbReference type="Pfam" id="PF07690">
    <property type="entry name" value="MFS_1"/>
    <property type="match status" value="1"/>
</dbReference>
<dbReference type="AlphaFoldDB" id="A0A1F6W538"/>
<organism evidence="8 9">
    <name type="scientific">Candidatus Nomurabacteria bacterium RIFCSPHIGHO2_02_FULL_37_13</name>
    <dbReference type="NCBI Taxonomy" id="1801750"/>
    <lineage>
        <taxon>Bacteria</taxon>
        <taxon>Candidatus Nomuraibacteriota</taxon>
    </lineage>
</organism>
<evidence type="ECO:0000256" key="5">
    <source>
        <dbReference type="ARBA" id="ARBA00022989"/>
    </source>
</evidence>
<dbReference type="SUPFAM" id="SSF103473">
    <property type="entry name" value="MFS general substrate transporter"/>
    <property type="match status" value="1"/>
</dbReference>
<evidence type="ECO:0000313" key="9">
    <source>
        <dbReference type="Proteomes" id="UP000178374"/>
    </source>
</evidence>
<dbReference type="PANTHER" id="PTHR23517">
    <property type="entry name" value="RESISTANCE PROTEIN MDTM, PUTATIVE-RELATED-RELATED"/>
    <property type="match status" value="1"/>
</dbReference>
<reference evidence="8 9" key="1">
    <citation type="journal article" date="2016" name="Nat. Commun.">
        <title>Thousands of microbial genomes shed light on interconnected biogeochemical processes in an aquifer system.</title>
        <authorList>
            <person name="Anantharaman K."/>
            <person name="Brown C.T."/>
            <person name="Hug L.A."/>
            <person name="Sharon I."/>
            <person name="Castelle C.J."/>
            <person name="Probst A.J."/>
            <person name="Thomas B.C."/>
            <person name="Singh A."/>
            <person name="Wilkins M.J."/>
            <person name="Karaoz U."/>
            <person name="Brodie E.L."/>
            <person name="Williams K.H."/>
            <person name="Hubbard S.S."/>
            <person name="Banfield J.F."/>
        </authorList>
    </citation>
    <scope>NUCLEOTIDE SEQUENCE [LARGE SCALE GENOMIC DNA]</scope>
</reference>
<dbReference type="InterPro" id="IPR036259">
    <property type="entry name" value="MFS_trans_sf"/>
</dbReference>
<dbReference type="GO" id="GO:0005886">
    <property type="term" value="C:plasma membrane"/>
    <property type="evidence" value="ECO:0007669"/>
    <property type="project" value="UniProtKB-SubCell"/>
</dbReference>
<keyword evidence="2" id="KW-0813">Transport</keyword>
<evidence type="ECO:0000256" key="3">
    <source>
        <dbReference type="ARBA" id="ARBA00022475"/>
    </source>
</evidence>
<dbReference type="InterPro" id="IPR011701">
    <property type="entry name" value="MFS"/>
</dbReference>
<gene>
    <name evidence="8" type="ORF">A3B85_00065</name>
</gene>
<evidence type="ECO:0000256" key="7">
    <source>
        <dbReference type="SAM" id="Phobius"/>
    </source>
</evidence>
<feature type="transmembrane region" description="Helical" evidence="7">
    <location>
        <begin position="283"/>
        <end position="307"/>
    </location>
</feature>
<dbReference type="Proteomes" id="UP000178374">
    <property type="component" value="Unassembled WGS sequence"/>
</dbReference>
<dbReference type="InterPro" id="IPR050171">
    <property type="entry name" value="MFS_Transporters"/>
</dbReference>
<dbReference type="EMBL" id="MFUA01000016">
    <property type="protein sequence ID" value="OGI76922.1"/>
    <property type="molecule type" value="Genomic_DNA"/>
</dbReference>
<comment type="caution">
    <text evidence="8">The sequence shown here is derived from an EMBL/GenBank/DDBJ whole genome shotgun (WGS) entry which is preliminary data.</text>
</comment>
<evidence type="ECO:0000256" key="6">
    <source>
        <dbReference type="ARBA" id="ARBA00023136"/>
    </source>
</evidence>
<keyword evidence="6 7" id="KW-0472">Membrane</keyword>
<feature type="transmembrane region" description="Helical" evidence="7">
    <location>
        <begin position="117"/>
        <end position="135"/>
    </location>
</feature>
<feature type="transmembrane region" description="Helical" evidence="7">
    <location>
        <begin position="30"/>
        <end position="47"/>
    </location>
</feature>
<comment type="subcellular location">
    <subcellularLocation>
        <location evidence="1">Cell membrane</location>
        <topology evidence="1">Multi-pass membrane protein</topology>
    </subcellularLocation>
</comment>
<keyword evidence="5 7" id="KW-1133">Transmembrane helix</keyword>
<feature type="transmembrane region" description="Helical" evidence="7">
    <location>
        <begin position="197"/>
        <end position="217"/>
    </location>
</feature>
<evidence type="ECO:0000313" key="8">
    <source>
        <dbReference type="EMBL" id="OGI76922.1"/>
    </source>
</evidence>
<feature type="transmembrane region" description="Helical" evidence="7">
    <location>
        <begin position="328"/>
        <end position="344"/>
    </location>
</feature>
<evidence type="ECO:0000256" key="4">
    <source>
        <dbReference type="ARBA" id="ARBA00022692"/>
    </source>
</evidence>
<feature type="transmembrane region" description="Helical" evidence="7">
    <location>
        <begin position="229"/>
        <end position="247"/>
    </location>
</feature>
<evidence type="ECO:0000256" key="1">
    <source>
        <dbReference type="ARBA" id="ARBA00004651"/>
    </source>
</evidence>
<feature type="transmembrane region" description="Helical" evidence="7">
    <location>
        <begin position="59"/>
        <end position="77"/>
    </location>
</feature>
<evidence type="ECO:0000256" key="2">
    <source>
        <dbReference type="ARBA" id="ARBA00022448"/>
    </source>
</evidence>
<feature type="transmembrane region" description="Helical" evidence="7">
    <location>
        <begin position="259"/>
        <end position="277"/>
    </location>
</feature>
<keyword evidence="3" id="KW-1003">Cell membrane</keyword>
<proteinExistence type="predicted"/>
<feature type="transmembrane region" description="Helical" evidence="7">
    <location>
        <begin position="350"/>
        <end position="368"/>
    </location>
</feature>
<protein>
    <recommendedName>
        <fullName evidence="10">Major facilitator superfamily (MFS) profile domain-containing protein</fullName>
    </recommendedName>
</protein>
<feature type="transmembrane region" description="Helical" evidence="7">
    <location>
        <begin position="147"/>
        <end position="167"/>
    </location>
</feature>
<dbReference type="STRING" id="1801750.A3B85_00065"/>
<sequence length="373" mass="42973">MGFLLSLHVALTTYINSSFLSSFINEKSVGVIYIIGSIVSILALLIIPKIFREMGGYKFLLSVTLLNALSLLSLTFIKNGWGAIIIFIFYFALNILIVFSLDEIIKIFSKNSSTGKVRGMYLAVINSAWIISQLASSKILEKFSFNTVYFISFIIMMAFFLVSFFSLKNTLDPKYDKSKTIKYIKEFFKNKNLFRSYGINLLLQFFFCWMIIYTPIYLYAHLGFSWREISIIFAIMLLPFLIVPFPLGKYSDKIGERKMLMLGFTVASFATLLLFFIQKHEIWVWALILFITRVGAATIEVMSDVYFFRHIKAENEQFVEIYRSVSPVAYIISPIIAFMAFLFIPSFNFIYLILGAIMLYGIYLSSTIRKSDI</sequence>
<keyword evidence="4 7" id="KW-0812">Transmembrane</keyword>
<dbReference type="Gene3D" id="1.20.1250.20">
    <property type="entry name" value="MFS general substrate transporter like domains"/>
    <property type="match status" value="2"/>
</dbReference>
<name>A0A1F6W538_9BACT</name>
<feature type="transmembrane region" description="Helical" evidence="7">
    <location>
        <begin position="83"/>
        <end position="105"/>
    </location>
</feature>
<evidence type="ECO:0008006" key="10">
    <source>
        <dbReference type="Google" id="ProtNLM"/>
    </source>
</evidence>
<accession>A0A1F6W538</accession>